<organism evidence="2 3">
    <name type="scientific">Nemorincola caseinilytica</name>
    <dbReference type="NCBI Taxonomy" id="2054315"/>
    <lineage>
        <taxon>Bacteria</taxon>
        <taxon>Pseudomonadati</taxon>
        <taxon>Bacteroidota</taxon>
        <taxon>Chitinophagia</taxon>
        <taxon>Chitinophagales</taxon>
        <taxon>Chitinophagaceae</taxon>
        <taxon>Nemorincola</taxon>
    </lineage>
</organism>
<comment type="caution">
    <text evidence="2">The sequence shown here is derived from an EMBL/GenBank/DDBJ whole genome shotgun (WGS) entry which is preliminary data.</text>
</comment>
<sequence length="340" mass="38473">MIIDSIQLKFPIIFCLLACMACGGRKPAEQINELAQKIGRTSMVEDYPKVPQEEILLDMPASQVYFQLQQRYTNHLNALKAATTRDEVRLLVLVMTPEVGKYATQANTYGIPYILQICTNAKVDVQNITPAIAEWSSSDDGINTPMYGNWSKQGTSFAAGQIANILAEYSGYRSPTTYGSAQRPATFGDATKDNTGIDNVNDLPHGGDKTPYRLHLSKQGLRMDNELSFPKTRQRIVFMGDSRIFNPFLDDEYTITYRLQARFPGIEIVNAGNISCCMDDYATLYEEKLRYAEPDVLVVCTNGGDILDEYFTHRNRFSRNKKCYKPTEAEVNFYKKTYKK</sequence>
<protein>
    <submittedName>
        <fullName evidence="2">Uncharacterized protein</fullName>
    </submittedName>
</protein>
<name>A0ABP8NAL0_9BACT</name>
<feature type="region of interest" description="Disordered" evidence="1">
    <location>
        <begin position="180"/>
        <end position="204"/>
    </location>
</feature>
<reference evidence="3" key="1">
    <citation type="journal article" date="2019" name="Int. J. Syst. Evol. Microbiol.">
        <title>The Global Catalogue of Microorganisms (GCM) 10K type strain sequencing project: providing services to taxonomists for standard genome sequencing and annotation.</title>
        <authorList>
            <consortium name="The Broad Institute Genomics Platform"/>
            <consortium name="The Broad Institute Genome Sequencing Center for Infectious Disease"/>
            <person name="Wu L."/>
            <person name="Ma J."/>
        </authorList>
    </citation>
    <scope>NUCLEOTIDE SEQUENCE [LARGE SCALE GENOMIC DNA]</scope>
    <source>
        <strain evidence="3">JCM 32105</strain>
    </source>
</reference>
<accession>A0ABP8NAL0</accession>
<proteinExistence type="predicted"/>
<dbReference type="Proteomes" id="UP001500067">
    <property type="component" value="Unassembled WGS sequence"/>
</dbReference>
<keyword evidence="3" id="KW-1185">Reference proteome</keyword>
<gene>
    <name evidence="2" type="ORF">GCM10023093_08490</name>
</gene>
<dbReference type="EMBL" id="BAABFA010000007">
    <property type="protein sequence ID" value="GAA4462258.1"/>
    <property type="molecule type" value="Genomic_DNA"/>
</dbReference>
<evidence type="ECO:0000313" key="3">
    <source>
        <dbReference type="Proteomes" id="UP001500067"/>
    </source>
</evidence>
<evidence type="ECO:0000256" key="1">
    <source>
        <dbReference type="SAM" id="MobiDB-lite"/>
    </source>
</evidence>
<evidence type="ECO:0000313" key="2">
    <source>
        <dbReference type="EMBL" id="GAA4462258.1"/>
    </source>
</evidence>
<dbReference type="SUPFAM" id="SSF52266">
    <property type="entry name" value="SGNH hydrolase"/>
    <property type="match status" value="1"/>
</dbReference>